<feature type="signal peptide" evidence="2">
    <location>
        <begin position="1"/>
        <end position="31"/>
    </location>
</feature>
<dbReference type="EMBL" id="JACHWR010000002">
    <property type="protein sequence ID" value="MBB3042458.1"/>
    <property type="molecule type" value="Genomic_DNA"/>
</dbReference>
<feature type="compositionally biased region" description="Gly residues" evidence="1">
    <location>
        <begin position="85"/>
        <end position="94"/>
    </location>
</feature>
<evidence type="ECO:0008006" key="5">
    <source>
        <dbReference type="Google" id="ProtNLM"/>
    </source>
</evidence>
<comment type="caution">
    <text evidence="3">The sequence shown here is derived from an EMBL/GenBank/DDBJ whole genome shotgun (WGS) entry which is preliminary data.</text>
</comment>
<evidence type="ECO:0000256" key="2">
    <source>
        <dbReference type="SAM" id="SignalP"/>
    </source>
</evidence>
<accession>A0A7W4VVD1</accession>
<sequence>MKRIDRAFGPAALVLAILALVVATGMTSAYAAAKITTKQLAKNAVTSPKIKDGTIKVRDLAPGTVASLRGSAGPAGRDGAAGPVGPSGGTGPAGQQGQPGRNGRDAVAIWASVDAFGDLVHHAPEVVAADWHTNGTFSVEFGRDISNCALAATLNGSDFAQPRTIWADAETATSAMVRTYGYGVQGGVGTWALSSFPFTITAYCPS</sequence>
<keyword evidence="2" id="KW-0732">Signal</keyword>
<feature type="region of interest" description="Disordered" evidence="1">
    <location>
        <begin position="66"/>
        <end position="103"/>
    </location>
</feature>
<keyword evidence="4" id="KW-1185">Reference proteome</keyword>
<dbReference type="Proteomes" id="UP000589626">
    <property type="component" value="Unassembled WGS sequence"/>
</dbReference>
<feature type="compositionally biased region" description="Low complexity" evidence="1">
    <location>
        <begin position="70"/>
        <end position="84"/>
    </location>
</feature>
<evidence type="ECO:0000256" key="1">
    <source>
        <dbReference type="SAM" id="MobiDB-lite"/>
    </source>
</evidence>
<protein>
    <recommendedName>
        <fullName evidence="5">Collagen-like protein</fullName>
    </recommendedName>
</protein>
<organism evidence="3 4">
    <name type="scientific">Nocardioides soli</name>
    <dbReference type="NCBI Taxonomy" id="1036020"/>
    <lineage>
        <taxon>Bacteria</taxon>
        <taxon>Bacillati</taxon>
        <taxon>Actinomycetota</taxon>
        <taxon>Actinomycetes</taxon>
        <taxon>Propionibacteriales</taxon>
        <taxon>Nocardioidaceae</taxon>
        <taxon>Nocardioides</taxon>
    </lineage>
</organism>
<gene>
    <name evidence="3" type="ORF">FHU40_002276</name>
</gene>
<feature type="chain" id="PRO_5031076685" description="Collagen-like protein" evidence="2">
    <location>
        <begin position="32"/>
        <end position="206"/>
    </location>
</feature>
<reference evidence="3 4" key="1">
    <citation type="submission" date="2020-08" db="EMBL/GenBank/DDBJ databases">
        <title>Sequencing the genomes of 1000 actinobacteria strains.</title>
        <authorList>
            <person name="Klenk H.-P."/>
        </authorList>
    </citation>
    <scope>NUCLEOTIDE SEQUENCE [LARGE SCALE GENOMIC DNA]</scope>
    <source>
        <strain evidence="3 4">DSM 105498</strain>
    </source>
</reference>
<evidence type="ECO:0000313" key="3">
    <source>
        <dbReference type="EMBL" id="MBB3042458.1"/>
    </source>
</evidence>
<name>A0A7W4VVD1_9ACTN</name>
<evidence type="ECO:0000313" key="4">
    <source>
        <dbReference type="Proteomes" id="UP000589626"/>
    </source>
</evidence>
<dbReference type="RefSeq" id="WP_183592427.1">
    <property type="nucleotide sequence ID" value="NZ_JACHWR010000002.1"/>
</dbReference>
<dbReference type="AlphaFoldDB" id="A0A7W4VVD1"/>
<proteinExistence type="predicted"/>